<dbReference type="SUPFAM" id="SSF81901">
    <property type="entry name" value="HCP-like"/>
    <property type="match status" value="1"/>
</dbReference>
<dbReference type="AlphaFoldDB" id="A0A397V217"/>
<dbReference type="OrthoDB" id="2373391at2759"/>
<dbReference type="Proteomes" id="UP000266673">
    <property type="component" value="Unassembled WGS sequence"/>
</dbReference>
<proteinExistence type="predicted"/>
<protein>
    <submittedName>
        <fullName evidence="1">Uncharacterized protein</fullName>
    </submittedName>
</protein>
<organism evidence="1 2">
    <name type="scientific">Gigaspora rosea</name>
    <dbReference type="NCBI Taxonomy" id="44941"/>
    <lineage>
        <taxon>Eukaryota</taxon>
        <taxon>Fungi</taxon>
        <taxon>Fungi incertae sedis</taxon>
        <taxon>Mucoromycota</taxon>
        <taxon>Glomeromycotina</taxon>
        <taxon>Glomeromycetes</taxon>
        <taxon>Diversisporales</taxon>
        <taxon>Gigasporaceae</taxon>
        <taxon>Gigaspora</taxon>
    </lineage>
</organism>
<dbReference type="InterPro" id="IPR011990">
    <property type="entry name" value="TPR-like_helical_dom_sf"/>
</dbReference>
<dbReference type="InterPro" id="IPR006597">
    <property type="entry name" value="Sel1-like"/>
</dbReference>
<gene>
    <name evidence="1" type="ORF">C2G38_2189819</name>
</gene>
<reference evidence="1 2" key="1">
    <citation type="submission" date="2018-06" db="EMBL/GenBank/DDBJ databases">
        <title>Comparative genomics reveals the genomic features of Rhizophagus irregularis, R. cerebriforme, R. diaphanum and Gigaspora rosea, and their symbiotic lifestyle signature.</title>
        <authorList>
            <person name="Morin E."/>
            <person name="San Clemente H."/>
            <person name="Chen E.C.H."/>
            <person name="De La Providencia I."/>
            <person name="Hainaut M."/>
            <person name="Kuo A."/>
            <person name="Kohler A."/>
            <person name="Murat C."/>
            <person name="Tang N."/>
            <person name="Roy S."/>
            <person name="Loubradou J."/>
            <person name="Henrissat B."/>
            <person name="Grigoriev I.V."/>
            <person name="Corradi N."/>
            <person name="Roux C."/>
            <person name="Martin F.M."/>
        </authorList>
    </citation>
    <scope>NUCLEOTIDE SEQUENCE [LARGE SCALE GENOMIC DNA]</scope>
    <source>
        <strain evidence="1 2">DAOM 194757</strain>
    </source>
</reference>
<sequence>MAPSRHRNVYVVAHLNKLVIIEEFEEYAMEEDEIQPDQIDQRYNFSMIGYFHEHGIGTDVDYHKAFWMHKLSSEIDDYIKSFEWYLKSAECWNSDAQNNVAKCYMNGY</sequence>
<dbReference type="Pfam" id="PF08238">
    <property type="entry name" value="Sel1"/>
    <property type="match status" value="3"/>
</dbReference>
<evidence type="ECO:0000313" key="1">
    <source>
        <dbReference type="EMBL" id="RIB16490.1"/>
    </source>
</evidence>
<evidence type="ECO:0000313" key="2">
    <source>
        <dbReference type="Proteomes" id="UP000266673"/>
    </source>
</evidence>
<accession>A0A397V217</accession>
<dbReference type="EMBL" id="QKWP01000672">
    <property type="protein sequence ID" value="RIB16490.1"/>
    <property type="molecule type" value="Genomic_DNA"/>
</dbReference>
<comment type="caution">
    <text evidence="1">The sequence shown here is derived from an EMBL/GenBank/DDBJ whole genome shotgun (WGS) entry which is preliminary data.</text>
</comment>
<dbReference type="Gene3D" id="1.25.40.10">
    <property type="entry name" value="Tetratricopeptide repeat domain"/>
    <property type="match status" value="1"/>
</dbReference>
<name>A0A397V217_9GLOM</name>
<keyword evidence="2" id="KW-1185">Reference proteome</keyword>